<dbReference type="EMBL" id="MU002322">
    <property type="protein sequence ID" value="KAF2787416.1"/>
    <property type="molecule type" value="Genomic_DNA"/>
</dbReference>
<feature type="transmembrane region" description="Helical" evidence="1">
    <location>
        <begin position="125"/>
        <end position="144"/>
    </location>
</feature>
<keyword evidence="1" id="KW-1133">Transmembrane helix</keyword>
<proteinExistence type="predicted"/>
<accession>A0A6A6WTG4</accession>
<evidence type="ECO:0000256" key="1">
    <source>
        <dbReference type="SAM" id="Phobius"/>
    </source>
</evidence>
<sequence>MPNSTLPCASLTSVYHTFTPPPGTHSWCALNFRKPGLGFGRAATMLQRCCHTDRLVMDGDCLLYATMPGGKDYFSAFDCIVAWHMGIEYEDGDAGKGACAGTIPWSGSELNGGGRARGGFARGSLGVVVWVVWIWGLGVLMAGGL</sequence>
<evidence type="ECO:0000313" key="3">
    <source>
        <dbReference type="Proteomes" id="UP000799757"/>
    </source>
</evidence>
<evidence type="ECO:0000313" key="2">
    <source>
        <dbReference type="EMBL" id="KAF2787416.1"/>
    </source>
</evidence>
<keyword evidence="3" id="KW-1185">Reference proteome</keyword>
<keyword evidence="1" id="KW-0472">Membrane</keyword>
<protein>
    <submittedName>
        <fullName evidence="2">Uncharacterized protein</fullName>
    </submittedName>
</protein>
<dbReference type="Proteomes" id="UP000799757">
    <property type="component" value="Unassembled WGS sequence"/>
</dbReference>
<reference evidence="2" key="1">
    <citation type="journal article" date="2020" name="Stud. Mycol.">
        <title>101 Dothideomycetes genomes: a test case for predicting lifestyles and emergence of pathogens.</title>
        <authorList>
            <person name="Haridas S."/>
            <person name="Albert R."/>
            <person name="Binder M."/>
            <person name="Bloem J."/>
            <person name="Labutti K."/>
            <person name="Salamov A."/>
            <person name="Andreopoulos B."/>
            <person name="Baker S."/>
            <person name="Barry K."/>
            <person name="Bills G."/>
            <person name="Bluhm B."/>
            <person name="Cannon C."/>
            <person name="Castanera R."/>
            <person name="Culley D."/>
            <person name="Daum C."/>
            <person name="Ezra D."/>
            <person name="Gonzalez J."/>
            <person name="Henrissat B."/>
            <person name="Kuo A."/>
            <person name="Liang C."/>
            <person name="Lipzen A."/>
            <person name="Lutzoni F."/>
            <person name="Magnuson J."/>
            <person name="Mondo S."/>
            <person name="Nolan M."/>
            <person name="Ohm R."/>
            <person name="Pangilinan J."/>
            <person name="Park H.-J."/>
            <person name="Ramirez L."/>
            <person name="Alfaro M."/>
            <person name="Sun H."/>
            <person name="Tritt A."/>
            <person name="Yoshinaga Y."/>
            <person name="Zwiers L.-H."/>
            <person name="Turgeon B."/>
            <person name="Goodwin S."/>
            <person name="Spatafora J."/>
            <person name="Crous P."/>
            <person name="Grigoriev I."/>
        </authorList>
    </citation>
    <scope>NUCLEOTIDE SEQUENCE</scope>
    <source>
        <strain evidence="2">CBS 109.77</strain>
    </source>
</reference>
<name>A0A6A6WTG4_9PLEO</name>
<gene>
    <name evidence="2" type="ORF">K505DRAFT_329705</name>
</gene>
<dbReference type="AlphaFoldDB" id="A0A6A6WTG4"/>
<keyword evidence="1" id="KW-0812">Transmembrane</keyword>
<organism evidence="2 3">
    <name type="scientific">Melanomma pulvis-pyrius CBS 109.77</name>
    <dbReference type="NCBI Taxonomy" id="1314802"/>
    <lineage>
        <taxon>Eukaryota</taxon>
        <taxon>Fungi</taxon>
        <taxon>Dikarya</taxon>
        <taxon>Ascomycota</taxon>
        <taxon>Pezizomycotina</taxon>
        <taxon>Dothideomycetes</taxon>
        <taxon>Pleosporomycetidae</taxon>
        <taxon>Pleosporales</taxon>
        <taxon>Melanommataceae</taxon>
        <taxon>Melanomma</taxon>
    </lineage>
</organism>